<comment type="caution">
    <text evidence="2">The sequence shown here is derived from an EMBL/GenBank/DDBJ whole genome shotgun (WGS) entry which is preliminary data.</text>
</comment>
<dbReference type="Pfam" id="PF13738">
    <property type="entry name" value="Pyr_redox_3"/>
    <property type="match status" value="1"/>
</dbReference>
<dbReference type="InterPro" id="IPR024000">
    <property type="entry name" value="CHP04046_FMN-dependent"/>
</dbReference>
<sequence length="421" mass="45808">MIPTTLTPGEHYEAVVVGGGQAGLSLSKHLVDAGVHHVVIERESVAHEWKDGRWDQFTLVTPNWHCRLPGYEYEGPDPDGFMRRDEVHAWVRGFAESFDAPVAEGVAVRRVSARPEGGFTVETDAGTITASTVTAATGGYHEPVVPPWAAALPPELFQLHSHRYRNAAQLPEGPVLVVGTGQSGTQIAEDLHLEGREVHLAVGRAPRVARFYRGRDCMTWLAEMGVYDVPVSTRGLAKRESTNHYVTGRDGGRDIDLRAFARDGMHLHGRAEGVEDGVIRLDDSLAANLDHADSVAESIKDDIDAHIATLGIDAPVEPRYRPVWTPPDGPTQIPLEELSAIVWAIGFRADWSWLDLPGVLDPTGHPAHSRGATSVPGFQFLGLPWLQTWGSGRFHAIARDSEHVAATVREHLATVGEQACA</sequence>
<dbReference type="PANTHER" id="PTHR43539:SF78">
    <property type="entry name" value="FLAVIN-CONTAINING MONOOXYGENASE"/>
    <property type="match status" value="1"/>
</dbReference>
<proteinExistence type="predicted"/>
<organism evidence="2 3">
    <name type="scientific">Brachybacterium rhamnosum</name>
    <dbReference type="NCBI Taxonomy" id="173361"/>
    <lineage>
        <taxon>Bacteria</taxon>
        <taxon>Bacillati</taxon>
        <taxon>Actinomycetota</taxon>
        <taxon>Actinomycetes</taxon>
        <taxon>Micrococcales</taxon>
        <taxon>Dermabacteraceae</taxon>
        <taxon>Brachybacterium</taxon>
    </lineage>
</organism>
<keyword evidence="3" id="KW-1185">Reference proteome</keyword>
<dbReference type="NCBIfam" id="TIGR04046">
    <property type="entry name" value="MSMEG_0569_nitr"/>
    <property type="match status" value="1"/>
</dbReference>
<dbReference type="InterPro" id="IPR036188">
    <property type="entry name" value="FAD/NAD-bd_sf"/>
</dbReference>
<dbReference type="RefSeq" id="WP_343903974.1">
    <property type="nucleotide sequence ID" value="NZ_BAAAIS010000002.1"/>
</dbReference>
<dbReference type="InterPro" id="IPR050982">
    <property type="entry name" value="Auxin_biosynth/cation_transpt"/>
</dbReference>
<dbReference type="EMBL" id="JBHUFL010000002">
    <property type="protein sequence ID" value="MFD1834752.1"/>
    <property type="molecule type" value="Genomic_DNA"/>
</dbReference>
<accession>A0ABW4PWW7</accession>
<name>A0ABW4PWW7_9MICO</name>
<keyword evidence="1" id="KW-0560">Oxidoreductase</keyword>
<dbReference type="SUPFAM" id="SSF51905">
    <property type="entry name" value="FAD/NAD(P)-binding domain"/>
    <property type="match status" value="1"/>
</dbReference>
<gene>
    <name evidence="2" type="ORF">ACFSDA_06640</name>
</gene>
<evidence type="ECO:0000256" key="1">
    <source>
        <dbReference type="ARBA" id="ARBA00023002"/>
    </source>
</evidence>
<dbReference type="PANTHER" id="PTHR43539">
    <property type="entry name" value="FLAVIN-BINDING MONOOXYGENASE-LIKE PROTEIN (AFU_ORTHOLOGUE AFUA_4G09220)"/>
    <property type="match status" value="1"/>
</dbReference>
<dbReference type="Gene3D" id="3.50.50.60">
    <property type="entry name" value="FAD/NAD(P)-binding domain"/>
    <property type="match status" value="1"/>
</dbReference>
<dbReference type="Proteomes" id="UP001597280">
    <property type="component" value="Unassembled WGS sequence"/>
</dbReference>
<evidence type="ECO:0000313" key="2">
    <source>
        <dbReference type="EMBL" id="MFD1834752.1"/>
    </source>
</evidence>
<protein>
    <submittedName>
        <fullName evidence="2">MSMEG_0569 family flavin-dependent oxidoreductase</fullName>
    </submittedName>
</protein>
<evidence type="ECO:0000313" key="3">
    <source>
        <dbReference type="Proteomes" id="UP001597280"/>
    </source>
</evidence>
<reference evidence="3" key="1">
    <citation type="journal article" date="2019" name="Int. J. Syst. Evol. Microbiol.">
        <title>The Global Catalogue of Microorganisms (GCM) 10K type strain sequencing project: providing services to taxonomists for standard genome sequencing and annotation.</title>
        <authorList>
            <consortium name="The Broad Institute Genomics Platform"/>
            <consortium name="The Broad Institute Genome Sequencing Center for Infectious Disease"/>
            <person name="Wu L."/>
            <person name="Ma J."/>
        </authorList>
    </citation>
    <scope>NUCLEOTIDE SEQUENCE [LARGE SCALE GENOMIC DNA]</scope>
    <source>
        <strain evidence="3">JCM 11650</strain>
    </source>
</reference>